<evidence type="ECO:0000313" key="2">
    <source>
        <dbReference type="Proteomes" id="UP000007093"/>
    </source>
</evidence>
<dbReference type="EMBL" id="CP003058">
    <property type="protein sequence ID" value="AEQ23009.1"/>
    <property type="molecule type" value="Genomic_DNA"/>
</dbReference>
<name>G4Q3L3_ACIIR</name>
<dbReference type="STRING" id="568816.Acin_1798"/>
<evidence type="ECO:0000313" key="1">
    <source>
        <dbReference type="EMBL" id="AEQ23009.1"/>
    </source>
</evidence>
<dbReference type="KEGG" id="ain:Acin_1798"/>
<dbReference type="AlphaFoldDB" id="G4Q3L3"/>
<sequence length="82" mass="9575">MNLSSIRPVHSAEVKCQFFDSRCQDPADNKREAQRHKIWFHKNPLLRKLPPLSLCIAERWEASLLPVGTYKVYYSTSSENLQ</sequence>
<dbReference type="InParanoid" id="G4Q3L3"/>
<organism evidence="1 2">
    <name type="scientific">Acidaminococcus intestini (strain RyC-MR95)</name>
    <dbReference type="NCBI Taxonomy" id="568816"/>
    <lineage>
        <taxon>Bacteria</taxon>
        <taxon>Bacillati</taxon>
        <taxon>Bacillota</taxon>
        <taxon>Negativicutes</taxon>
        <taxon>Acidaminococcales</taxon>
        <taxon>Acidaminococcaceae</taxon>
        <taxon>Acidaminococcus</taxon>
    </lineage>
</organism>
<proteinExistence type="predicted"/>
<keyword evidence="2" id="KW-1185">Reference proteome</keyword>
<accession>G4Q3L3</accession>
<dbReference type="HOGENOM" id="CLU_2550619_0_0_9"/>
<reference evidence="1 2" key="1">
    <citation type="journal article" date="2011" name="J. Bacteriol.">
        <title>Complete genome sequence of Acidaminococcus intestini RYC-MR95, a Gram-negative bacterium from the phylum Firmicutes.</title>
        <authorList>
            <person name="D'Auria G."/>
            <person name="Galan J.C."/>
            <person name="Rodriguez-Alcayna M."/>
            <person name="Moya A."/>
            <person name="Baquero F."/>
            <person name="Latorre A."/>
        </authorList>
    </citation>
    <scope>NUCLEOTIDE SEQUENCE [LARGE SCALE GENOMIC DNA]</scope>
    <source>
        <strain evidence="1 2">RyC-MR95</strain>
    </source>
</reference>
<protein>
    <submittedName>
        <fullName evidence="1">Uncharacterized protein</fullName>
    </submittedName>
</protein>
<gene>
    <name evidence="1" type="ordered locus">Acin_1798</name>
</gene>
<dbReference type="Proteomes" id="UP000007093">
    <property type="component" value="Chromosome"/>
</dbReference>